<evidence type="ECO:0000256" key="2">
    <source>
        <dbReference type="SAM" id="SignalP"/>
    </source>
</evidence>
<protein>
    <submittedName>
        <fullName evidence="3">Uncharacterized protein</fullName>
    </submittedName>
</protein>
<dbReference type="GO" id="GO:0005975">
    <property type="term" value="P:carbohydrate metabolic process"/>
    <property type="evidence" value="ECO:0007669"/>
    <property type="project" value="UniProtKB-ARBA"/>
</dbReference>
<organism evidence="3 4">
    <name type="scientific">Actinoplanes utahensis</name>
    <dbReference type="NCBI Taxonomy" id="1869"/>
    <lineage>
        <taxon>Bacteria</taxon>
        <taxon>Bacillati</taxon>
        <taxon>Actinomycetota</taxon>
        <taxon>Actinomycetes</taxon>
        <taxon>Micromonosporales</taxon>
        <taxon>Micromonosporaceae</taxon>
        <taxon>Actinoplanes</taxon>
    </lineage>
</organism>
<name>A0A0A6XD66_ACTUT</name>
<dbReference type="EMBL" id="JRTT01000007">
    <property type="protein sequence ID" value="KHD78042.1"/>
    <property type="molecule type" value="Genomic_DNA"/>
</dbReference>
<dbReference type="STRING" id="1869.MB27_08075"/>
<gene>
    <name evidence="3" type="ORF">MB27_08075</name>
</gene>
<proteinExistence type="predicted"/>
<feature type="region of interest" description="Disordered" evidence="1">
    <location>
        <begin position="234"/>
        <end position="266"/>
    </location>
</feature>
<evidence type="ECO:0000313" key="4">
    <source>
        <dbReference type="Proteomes" id="UP000054537"/>
    </source>
</evidence>
<dbReference type="GO" id="GO:0016641">
    <property type="term" value="F:oxidoreductase activity, acting on the CH-NH2 group of donors, oxygen as acceptor"/>
    <property type="evidence" value="ECO:0007669"/>
    <property type="project" value="InterPro"/>
</dbReference>
<dbReference type="OrthoDB" id="914406at2"/>
<dbReference type="InterPro" id="IPR013783">
    <property type="entry name" value="Ig-like_fold"/>
</dbReference>
<comment type="caution">
    <text evidence="3">The sequence shown here is derived from an EMBL/GenBank/DDBJ whole genome shotgun (WGS) entry which is preliminary data.</text>
</comment>
<reference evidence="3 4" key="1">
    <citation type="submission" date="2014-10" db="EMBL/GenBank/DDBJ databases">
        <title>Draft genome sequence of Actinoplanes utahensis NRRL 12052.</title>
        <authorList>
            <person name="Velasco-Bucheli B."/>
            <person name="del Cerro C."/>
            <person name="Hormigo D."/>
            <person name="Garcia J.L."/>
            <person name="Acebal C."/>
            <person name="Arroyo M."/>
            <person name="de la Mata I."/>
        </authorList>
    </citation>
    <scope>NUCLEOTIDE SEQUENCE [LARGE SCALE GENOMIC DNA]</scope>
    <source>
        <strain evidence="3 4">NRRL 12052</strain>
    </source>
</reference>
<dbReference type="eggNOG" id="ENOG50333PP">
    <property type="taxonomic scope" value="Bacteria"/>
</dbReference>
<dbReference type="AlphaFoldDB" id="A0A0A6XD66"/>
<sequence length="441" mass="45779">MAGMARMGTGARAAAVMLVIAGIGVGAADTAAPPPPLALVAAGTTVTAERHSGGVVRFDLGLRVVAGREPFEVRARRAGYDKPVLAYRIVDVDGERTRVQLPAGMVTGLRGLDGFTTITFTDGSGRIVAQYRTVFCGNAEVSAPSRRDAAAANPYPIRCGGENPFALGAVWGVPAGWSAAVPDQPGSALKLAAGRYTATATLAPRYRKAFGIPERNATATVAVTVVDAAPPAPVTRPAPAAPPAPSARPPVLDSTPKDGPRPDLRSLPAWHVSASRKDGRWLLSFRATIWNAGTSPLVMDGPYQLLFDSRGRPFGSRPAGDATGLAGHALLDAERNVVARGRAEAFCLAGTDAVDYTIPGARWRPESTCTVLDIGNGATTTRTFDITDLPNGIYHLEVTADPDGRLAELCATDNTALRRIILGGTPTARTVEAAAVHGITG</sequence>
<feature type="compositionally biased region" description="Basic and acidic residues" evidence="1">
    <location>
        <begin position="255"/>
        <end position="264"/>
    </location>
</feature>
<evidence type="ECO:0000256" key="1">
    <source>
        <dbReference type="SAM" id="MobiDB-lite"/>
    </source>
</evidence>
<dbReference type="Proteomes" id="UP000054537">
    <property type="component" value="Unassembled WGS sequence"/>
</dbReference>
<dbReference type="GO" id="GO:0005507">
    <property type="term" value="F:copper ion binding"/>
    <property type="evidence" value="ECO:0007669"/>
    <property type="project" value="InterPro"/>
</dbReference>
<feature type="compositionally biased region" description="Pro residues" evidence="1">
    <location>
        <begin position="234"/>
        <end position="248"/>
    </location>
</feature>
<dbReference type="InterPro" id="IPR001695">
    <property type="entry name" value="Lysyl_oxidase"/>
</dbReference>
<evidence type="ECO:0000313" key="3">
    <source>
        <dbReference type="EMBL" id="KHD78042.1"/>
    </source>
</evidence>
<feature type="signal peptide" evidence="2">
    <location>
        <begin position="1"/>
        <end position="27"/>
    </location>
</feature>
<dbReference type="Pfam" id="PF01186">
    <property type="entry name" value="Lysyl_oxidase"/>
    <property type="match status" value="1"/>
</dbReference>
<dbReference type="Gene3D" id="2.60.40.10">
    <property type="entry name" value="Immunoglobulins"/>
    <property type="match status" value="1"/>
</dbReference>
<feature type="chain" id="PRO_5002035007" evidence="2">
    <location>
        <begin position="28"/>
        <end position="441"/>
    </location>
</feature>
<keyword evidence="4" id="KW-1185">Reference proteome</keyword>
<accession>A0A0A6XD66</accession>
<keyword evidence="2" id="KW-0732">Signal</keyword>